<proteinExistence type="predicted"/>
<evidence type="ECO:0000256" key="5">
    <source>
        <dbReference type="SAM" id="MobiDB-lite"/>
    </source>
</evidence>
<keyword evidence="2 6" id="KW-0812">Transmembrane</keyword>
<evidence type="ECO:0000313" key="7">
    <source>
        <dbReference type="EMBL" id="QDH71847.1"/>
    </source>
</evidence>
<evidence type="ECO:0000256" key="1">
    <source>
        <dbReference type="ARBA" id="ARBA00004141"/>
    </source>
</evidence>
<sequence length="145" mass="15662">MQDPNDPSQTPPPYNEPPAAGQASDAGIPADQRQWALFTHLSALIGFIIPFGNILGPLVMWLVKRETMPFADEQGKEALNFNITVGIIGLALVVLTFITFGLGVILTAPIGVAVFVAWLVLTIIAAIKANDGLAYRYPFTMRLVK</sequence>
<feature type="transmembrane region" description="Helical" evidence="6">
    <location>
        <begin position="83"/>
        <end position="102"/>
    </location>
</feature>
<dbReference type="OrthoDB" id="9808930at2"/>
<dbReference type="InterPro" id="IPR019109">
    <property type="entry name" value="MamF_MmsF"/>
</dbReference>
<accession>A0A514BWS5</accession>
<dbReference type="Proteomes" id="UP000317199">
    <property type="component" value="Chromosome"/>
</dbReference>
<evidence type="ECO:0000256" key="3">
    <source>
        <dbReference type="ARBA" id="ARBA00022989"/>
    </source>
</evidence>
<evidence type="ECO:0000256" key="6">
    <source>
        <dbReference type="SAM" id="Phobius"/>
    </source>
</evidence>
<dbReference type="EMBL" id="CP041242">
    <property type="protein sequence ID" value="QDH71847.1"/>
    <property type="molecule type" value="Genomic_DNA"/>
</dbReference>
<dbReference type="KEGG" id="lyj:FKV23_11590"/>
<feature type="transmembrane region" description="Helical" evidence="6">
    <location>
        <begin position="41"/>
        <end position="63"/>
    </location>
</feature>
<evidence type="ECO:0000256" key="4">
    <source>
        <dbReference type="ARBA" id="ARBA00023136"/>
    </source>
</evidence>
<dbReference type="AlphaFoldDB" id="A0A514BWS5"/>
<name>A0A514BWS5_9GAMM</name>
<keyword evidence="3 6" id="KW-1133">Transmembrane helix</keyword>
<evidence type="ECO:0000256" key="2">
    <source>
        <dbReference type="ARBA" id="ARBA00022692"/>
    </source>
</evidence>
<keyword evidence="8" id="KW-1185">Reference proteome</keyword>
<protein>
    <submittedName>
        <fullName evidence="7">DUF4870 domain-containing protein</fullName>
    </submittedName>
</protein>
<feature type="region of interest" description="Disordered" evidence="5">
    <location>
        <begin position="1"/>
        <end position="26"/>
    </location>
</feature>
<comment type="subcellular location">
    <subcellularLocation>
        <location evidence="1">Membrane</location>
        <topology evidence="1">Multi-pass membrane protein</topology>
    </subcellularLocation>
</comment>
<reference evidence="7 8" key="1">
    <citation type="submission" date="2019-06" db="EMBL/GenBank/DDBJ databases">
        <title>Lysobacter alkalisoli sp. nov. isolated from saline-alkali soil.</title>
        <authorList>
            <person name="Sun J.-Q."/>
            <person name="Xu L."/>
        </authorList>
    </citation>
    <scope>NUCLEOTIDE SEQUENCE [LARGE SCALE GENOMIC DNA]</scope>
    <source>
        <strain evidence="7 8">SJ-36</strain>
    </source>
</reference>
<gene>
    <name evidence="7" type="ORF">FKV23_11590</name>
</gene>
<dbReference type="Pfam" id="PF09685">
    <property type="entry name" value="MamF_MmsF"/>
    <property type="match status" value="1"/>
</dbReference>
<feature type="transmembrane region" description="Helical" evidence="6">
    <location>
        <begin position="108"/>
        <end position="127"/>
    </location>
</feature>
<evidence type="ECO:0000313" key="8">
    <source>
        <dbReference type="Proteomes" id="UP000317199"/>
    </source>
</evidence>
<keyword evidence="4 6" id="KW-0472">Membrane</keyword>
<organism evidence="7 8">
    <name type="scientific">Marilutibacter alkalisoli</name>
    <dbReference type="NCBI Taxonomy" id="2591633"/>
    <lineage>
        <taxon>Bacteria</taxon>
        <taxon>Pseudomonadati</taxon>
        <taxon>Pseudomonadota</taxon>
        <taxon>Gammaproteobacteria</taxon>
        <taxon>Lysobacterales</taxon>
        <taxon>Lysobacteraceae</taxon>
        <taxon>Marilutibacter</taxon>
    </lineage>
</organism>